<keyword evidence="1" id="KW-0238">DNA-binding</keyword>
<dbReference type="Gene3D" id="1.10.260.40">
    <property type="entry name" value="lambda repressor-like DNA-binding domains"/>
    <property type="match status" value="1"/>
</dbReference>
<dbReference type="InterPro" id="IPR010982">
    <property type="entry name" value="Lambda_DNA-bd_dom_sf"/>
</dbReference>
<feature type="domain" description="HTH cro/C1-type" evidence="2">
    <location>
        <begin position="8"/>
        <end position="62"/>
    </location>
</feature>
<gene>
    <name evidence="3" type="ORF">GKZ95_02665</name>
</gene>
<evidence type="ECO:0000256" key="1">
    <source>
        <dbReference type="ARBA" id="ARBA00023125"/>
    </source>
</evidence>
<dbReference type="GO" id="GO:0003677">
    <property type="term" value="F:DNA binding"/>
    <property type="evidence" value="ECO:0007669"/>
    <property type="project" value="UniProtKB-KW"/>
</dbReference>
<dbReference type="CDD" id="cd00093">
    <property type="entry name" value="HTH_XRE"/>
    <property type="match status" value="1"/>
</dbReference>
<dbReference type="EMBL" id="WLYP01000002">
    <property type="protein sequence ID" value="MTD34782.1"/>
    <property type="molecule type" value="Genomic_DNA"/>
</dbReference>
<evidence type="ECO:0000259" key="2">
    <source>
        <dbReference type="PROSITE" id="PS50943"/>
    </source>
</evidence>
<dbReference type="PANTHER" id="PTHR46558:SF11">
    <property type="entry name" value="HTH-TYPE TRANSCRIPTIONAL REGULATOR XRE"/>
    <property type="match status" value="1"/>
</dbReference>
<dbReference type="AlphaFoldDB" id="A0A6A8NDJ3"/>
<dbReference type="PROSITE" id="PS50943">
    <property type="entry name" value="HTH_CROC1"/>
    <property type="match status" value="1"/>
</dbReference>
<accession>A0A6A8NDJ3</accession>
<sequence>MSILSDRLKELRKKKGLTQKDLAEIIDVNRVTYTNWENGKRTPEPVKIVELATALDTTVDYLLGKTNVNYFEQANILLNELENNSNKRELSNEELERILTIREEMMKNIDTIFSIGQKKFNMSDEEIAYFKFLILTKYLENNRE</sequence>
<dbReference type="SMART" id="SM00530">
    <property type="entry name" value="HTH_XRE"/>
    <property type="match status" value="1"/>
</dbReference>
<dbReference type="Pfam" id="PF01381">
    <property type="entry name" value="HTH_3"/>
    <property type="match status" value="1"/>
</dbReference>
<protein>
    <submittedName>
        <fullName evidence="3">Helix-turn-helix domain-containing protein</fullName>
    </submittedName>
</protein>
<evidence type="ECO:0000313" key="3">
    <source>
        <dbReference type="EMBL" id="MTD34782.1"/>
    </source>
</evidence>
<comment type="caution">
    <text evidence="3">The sequence shown here is derived from an EMBL/GenBank/DDBJ whole genome shotgun (WGS) entry which is preliminary data.</text>
</comment>
<reference evidence="3" key="1">
    <citation type="submission" date="2019-10" db="EMBL/GenBank/DDBJ databases">
        <title>Identification of the same linezolid-resistant Tn6246::fexB-poxtA-carrying Enterococcus faecium strain colonizing a hospitalized patient and bovines in different continents.</title>
        <authorList>
            <person name="Tedim A.P."/>
            <person name="Freitas A.R."/>
            <person name="Novais C."/>
            <person name="Duarte B."/>
            <person name="Elghaieb H."/>
            <person name="Abbassi M.S."/>
            <person name="Peixe L."/>
        </authorList>
    </citation>
    <scope>NUCLEOTIDE SEQUENCE</scope>
    <source>
        <strain evidence="3">2FEZ</strain>
    </source>
</reference>
<dbReference type="SUPFAM" id="SSF47413">
    <property type="entry name" value="lambda repressor-like DNA-binding domains"/>
    <property type="match status" value="1"/>
</dbReference>
<dbReference type="InterPro" id="IPR001387">
    <property type="entry name" value="Cro/C1-type_HTH"/>
</dbReference>
<name>A0A6A8NDJ3_ENTFC</name>
<dbReference type="PANTHER" id="PTHR46558">
    <property type="entry name" value="TRACRIPTIONAL REGULATORY PROTEIN-RELATED-RELATED"/>
    <property type="match status" value="1"/>
</dbReference>
<proteinExistence type="predicted"/>
<dbReference type="RefSeq" id="WP_123839757.1">
    <property type="nucleotide sequence ID" value="NZ_JACYYY010000002.1"/>
</dbReference>
<organism evidence="3">
    <name type="scientific">Enterococcus faecium</name>
    <name type="common">Streptococcus faecium</name>
    <dbReference type="NCBI Taxonomy" id="1352"/>
    <lineage>
        <taxon>Bacteria</taxon>
        <taxon>Bacillati</taxon>
        <taxon>Bacillota</taxon>
        <taxon>Bacilli</taxon>
        <taxon>Lactobacillales</taxon>
        <taxon>Enterococcaceae</taxon>
        <taxon>Enterococcus</taxon>
    </lineage>
</organism>